<accession>A0ABT8S8K0</accession>
<reference evidence="1" key="1">
    <citation type="submission" date="2023-06" db="EMBL/GenBank/DDBJ databases">
        <authorList>
            <person name="Jiang Y."/>
            <person name="Liu Q."/>
        </authorList>
    </citation>
    <scope>NUCLEOTIDE SEQUENCE</scope>
    <source>
        <strain evidence="1">CGMCC 1.12090</strain>
    </source>
</reference>
<dbReference type="EMBL" id="JAUKVY010000018">
    <property type="protein sequence ID" value="MDO1535229.1"/>
    <property type="molecule type" value="Genomic_DNA"/>
</dbReference>
<evidence type="ECO:0000313" key="2">
    <source>
        <dbReference type="Proteomes" id="UP001169027"/>
    </source>
</evidence>
<sequence>MTTPDVSAALAAHYRAACTLGPRAARIASRLLDSLLDIPAEWRFSLRVALAHREAQGDPELSASDHALLSWVRQEGFEQAGVRAETHEQQSARDFVRQVVHALTRQGDSRAAPRE</sequence>
<gene>
    <name evidence="1" type="ORF">Q2T77_23320</name>
</gene>
<organism evidence="1 2">
    <name type="scientific">Variovorax ginsengisoli</name>
    <dbReference type="NCBI Taxonomy" id="363844"/>
    <lineage>
        <taxon>Bacteria</taxon>
        <taxon>Pseudomonadati</taxon>
        <taxon>Pseudomonadota</taxon>
        <taxon>Betaproteobacteria</taxon>
        <taxon>Burkholderiales</taxon>
        <taxon>Comamonadaceae</taxon>
        <taxon>Variovorax</taxon>
    </lineage>
</organism>
<dbReference type="RefSeq" id="WP_301812928.1">
    <property type="nucleotide sequence ID" value="NZ_JAUJZH010000018.1"/>
</dbReference>
<protein>
    <submittedName>
        <fullName evidence="1">Uncharacterized protein</fullName>
    </submittedName>
</protein>
<name>A0ABT8S8K0_9BURK</name>
<evidence type="ECO:0000313" key="1">
    <source>
        <dbReference type="EMBL" id="MDO1535229.1"/>
    </source>
</evidence>
<dbReference type="Proteomes" id="UP001169027">
    <property type="component" value="Unassembled WGS sequence"/>
</dbReference>
<comment type="caution">
    <text evidence="1">The sequence shown here is derived from an EMBL/GenBank/DDBJ whole genome shotgun (WGS) entry which is preliminary data.</text>
</comment>
<proteinExistence type="predicted"/>
<keyword evidence="2" id="KW-1185">Reference proteome</keyword>